<name>A0ABU6KFX5_9BACI</name>
<dbReference type="PANTHER" id="PTHR35011:SF2">
    <property type="entry name" value="2,3-DIKETO-L-GULONATE TRAP TRANSPORTER SMALL PERMEASE PROTEIN YIAM"/>
    <property type="match status" value="1"/>
</dbReference>
<keyword evidence="7 9" id="KW-0472">Membrane</keyword>
<evidence type="ECO:0000313" key="12">
    <source>
        <dbReference type="Proteomes" id="UP001335737"/>
    </source>
</evidence>
<dbReference type="Proteomes" id="UP001335737">
    <property type="component" value="Unassembled WGS sequence"/>
</dbReference>
<dbReference type="InterPro" id="IPR055348">
    <property type="entry name" value="DctQ"/>
</dbReference>
<organism evidence="11 12">
    <name type="scientific">Virgibacillus tibetensis</name>
    <dbReference type="NCBI Taxonomy" id="3042313"/>
    <lineage>
        <taxon>Bacteria</taxon>
        <taxon>Bacillati</taxon>
        <taxon>Bacillota</taxon>
        <taxon>Bacilli</taxon>
        <taxon>Bacillales</taxon>
        <taxon>Bacillaceae</taxon>
        <taxon>Virgibacillus</taxon>
    </lineage>
</organism>
<sequence length="159" mass="18085">MGIIRKVENFAMIILFLLGVLVNLIGVFFRYFTNTSQFWTTEAYTLLLLTAVFIGFGTALRDNVHISIDILYDKFNEKWKIIIDFFTIFIGTIFSLFFIVKGLQLTITAFNQGITTPDIGIDVWITYLILPIAGGLLLIHFIEKGYGLISKLKSKGDEE</sequence>
<evidence type="ECO:0000256" key="7">
    <source>
        <dbReference type="ARBA" id="ARBA00023136"/>
    </source>
</evidence>
<evidence type="ECO:0000256" key="2">
    <source>
        <dbReference type="ARBA" id="ARBA00022448"/>
    </source>
</evidence>
<keyword evidence="6 9" id="KW-1133">Transmembrane helix</keyword>
<keyword evidence="4" id="KW-0997">Cell inner membrane</keyword>
<feature type="transmembrane region" description="Helical" evidence="9">
    <location>
        <begin position="81"/>
        <end position="103"/>
    </location>
</feature>
<evidence type="ECO:0000259" key="10">
    <source>
        <dbReference type="Pfam" id="PF04290"/>
    </source>
</evidence>
<evidence type="ECO:0000256" key="3">
    <source>
        <dbReference type="ARBA" id="ARBA00022475"/>
    </source>
</evidence>
<comment type="subcellular location">
    <subcellularLocation>
        <location evidence="1">Cell inner membrane</location>
        <topology evidence="1">Multi-pass membrane protein</topology>
    </subcellularLocation>
</comment>
<dbReference type="EMBL" id="JARZFX010000002">
    <property type="protein sequence ID" value="MEC5423377.1"/>
    <property type="molecule type" value="Genomic_DNA"/>
</dbReference>
<reference evidence="11 12" key="1">
    <citation type="journal article" date="2024" name="Int. J. Syst. Evol. Microbiol.">
        <title>Virgibacillus tibetensis sp. nov., isolated from salt lake on the Tibetan Plateau of China.</title>
        <authorList>
            <person name="Phurbu D."/>
            <person name="Liu Z.-X."/>
            <person name="Wang R."/>
            <person name="Zheng Y.-Y."/>
            <person name="Liu H.-C."/>
            <person name="Zhou Y.-G."/>
            <person name="Yu Y.-J."/>
            <person name="Li A.-H."/>
        </authorList>
    </citation>
    <scope>NUCLEOTIDE SEQUENCE [LARGE SCALE GENOMIC DNA]</scope>
    <source>
        <strain evidence="11 12">C22-A2</strain>
    </source>
</reference>
<dbReference type="RefSeq" id="WP_327606928.1">
    <property type="nucleotide sequence ID" value="NZ_JARZFX010000002.1"/>
</dbReference>
<keyword evidence="12" id="KW-1185">Reference proteome</keyword>
<comment type="similarity">
    <text evidence="8">Belongs to the TRAP transporter small permease family.</text>
</comment>
<feature type="transmembrane region" description="Helical" evidence="9">
    <location>
        <begin position="123"/>
        <end position="142"/>
    </location>
</feature>
<feature type="domain" description="Tripartite ATP-independent periplasmic transporters DctQ component" evidence="10">
    <location>
        <begin position="20"/>
        <end position="144"/>
    </location>
</feature>
<evidence type="ECO:0000256" key="1">
    <source>
        <dbReference type="ARBA" id="ARBA00004429"/>
    </source>
</evidence>
<protein>
    <submittedName>
        <fullName evidence="11">TRAP transporter small permease</fullName>
    </submittedName>
</protein>
<gene>
    <name evidence="11" type="ORF">QGM71_07690</name>
</gene>
<evidence type="ECO:0000256" key="5">
    <source>
        <dbReference type="ARBA" id="ARBA00022692"/>
    </source>
</evidence>
<accession>A0ABU6KFX5</accession>
<dbReference type="PANTHER" id="PTHR35011">
    <property type="entry name" value="2,3-DIKETO-L-GULONATE TRAP TRANSPORTER SMALL PERMEASE PROTEIN YIAM"/>
    <property type="match status" value="1"/>
</dbReference>
<dbReference type="InterPro" id="IPR007387">
    <property type="entry name" value="TRAP_DctQ"/>
</dbReference>
<evidence type="ECO:0000256" key="6">
    <source>
        <dbReference type="ARBA" id="ARBA00022989"/>
    </source>
</evidence>
<feature type="transmembrane region" description="Helical" evidence="9">
    <location>
        <begin position="43"/>
        <end position="60"/>
    </location>
</feature>
<evidence type="ECO:0000256" key="4">
    <source>
        <dbReference type="ARBA" id="ARBA00022519"/>
    </source>
</evidence>
<proteinExistence type="inferred from homology"/>
<comment type="caution">
    <text evidence="11">The sequence shown here is derived from an EMBL/GenBank/DDBJ whole genome shotgun (WGS) entry which is preliminary data.</text>
</comment>
<keyword evidence="3" id="KW-1003">Cell membrane</keyword>
<keyword evidence="2" id="KW-0813">Transport</keyword>
<keyword evidence="5 9" id="KW-0812">Transmembrane</keyword>
<evidence type="ECO:0000256" key="9">
    <source>
        <dbReference type="SAM" id="Phobius"/>
    </source>
</evidence>
<feature type="transmembrane region" description="Helical" evidence="9">
    <location>
        <begin position="12"/>
        <end position="31"/>
    </location>
</feature>
<evidence type="ECO:0000313" key="11">
    <source>
        <dbReference type="EMBL" id="MEC5423377.1"/>
    </source>
</evidence>
<evidence type="ECO:0000256" key="8">
    <source>
        <dbReference type="ARBA" id="ARBA00038436"/>
    </source>
</evidence>
<dbReference type="Pfam" id="PF04290">
    <property type="entry name" value="DctQ"/>
    <property type="match status" value="1"/>
</dbReference>